<keyword evidence="3" id="KW-0106">Calcium</keyword>
<keyword evidence="5" id="KW-1185">Reference proteome</keyword>
<dbReference type="PANTHER" id="PTHR34524">
    <property type="entry name" value="CALCYPHOSIN"/>
    <property type="match status" value="1"/>
</dbReference>
<dbReference type="VEuPathDB" id="TrichDB:TVAGG3_1046110"/>
<sequence>MNSDTQFLQLNDIIERIHTKIHKHGITGLRKYATLMKEADEDPDRLIDLTEELPDLFADAGIYLNLTEHKELSTILDETGDKKAKFSSIINRISMPLTPVRKTAIAEAFKFFSNGADSCDPQIIKNFRYSRDHPLTFAIKRTPTTKLLNSMIIMLGNSEDEVTAEDFENYFREAGYLFPKDEDFAKILKVNIKKHEVTYRRKTCRNSFTF</sequence>
<keyword evidence="1" id="KW-0479">Metal-binding</keyword>
<evidence type="ECO:0000256" key="3">
    <source>
        <dbReference type="ARBA" id="ARBA00022837"/>
    </source>
</evidence>
<dbReference type="EMBL" id="DS113178">
    <property type="protein sequence ID" value="EAY23464.1"/>
    <property type="molecule type" value="Genomic_DNA"/>
</dbReference>
<dbReference type="PANTHER" id="PTHR34524:SF6">
    <property type="entry name" value="CALCYPHOSINE LIKE"/>
    <property type="match status" value="1"/>
</dbReference>
<dbReference type="GO" id="GO:0046872">
    <property type="term" value="F:metal ion binding"/>
    <property type="evidence" value="ECO:0007669"/>
    <property type="project" value="UniProtKB-KW"/>
</dbReference>
<dbReference type="InParanoid" id="A2D831"/>
<evidence type="ECO:0000313" key="4">
    <source>
        <dbReference type="EMBL" id="EAY23464.1"/>
    </source>
</evidence>
<dbReference type="RefSeq" id="XP_001584450.1">
    <property type="nucleotide sequence ID" value="XM_001584400.1"/>
</dbReference>
<proteinExistence type="predicted"/>
<dbReference type="VEuPathDB" id="TrichDB:TVAG_071280"/>
<evidence type="ECO:0000256" key="1">
    <source>
        <dbReference type="ARBA" id="ARBA00022723"/>
    </source>
</evidence>
<dbReference type="InterPro" id="IPR051581">
    <property type="entry name" value="Ca-bind"/>
</dbReference>
<evidence type="ECO:0000313" key="5">
    <source>
        <dbReference type="Proteomes" id="UP000001542"/>
    </source>
</evidence>
<name>A2D831_TRIV3</name>
<gene>
    <name evidence="4" type="ORF">TVAG_071280</name>
</gene>
<dbReference type="InterPro" id="IPR011992">
    <property type="entry name" value="EF-hand-dom_pair"/>
</dbReference>
<organism evidence="4 5">
    <name type="scientific">Trichomonas vaginalis (strain ATCC PRA-98 / G3)</name>
    <dbReference type="NCBI Taxonomy" id="412133"/>
    <lineage>
        <taxon>Eukaryota</taxon>
        <taxon>Metamonada</taxon>
        <taxon>Parabasalia</taxon>
        <taxon>Trichomonadida</taxon>
        <taxon>Trichomonadidae</taxon>
        <taxon>Trichomonas</taxon>
    </lineage>
</organism>
<evidence type="ECO:0000256" key="2">
    <source>
        <dbReference type="ARBA" id="ARBA00022737"/>
    </source>
</evidence>
<protein>
    <submittedName>
        <fullName evidence="4">Uncharacterized protein</fullName>
    </submittedName>
</protein>
<accession>A2D831</accession>
<dbReference type="AlphaFoldDB" id="A2D831"/>
<dbReference type="KEGG" id="tva:5469028"/>
<keyword evidence="2" id="KW-0677">Repeat</keyword>
<reference evidence="4" key="1">
    <citation type="submission" date="2006-10" db="EMBL/GenBank/DDBJ databases">
        <authorList>
            <person name="Amadeo P."/>
            <person name="Zhao Q."/>
            <person name="Wortman J."/>
            <person name="Fraser-Liggett C."/>
            <person name="Carlton J."/>
        </authorList>
    </citation>
    <scope>NUCLEOTIDE SEQUENCE</scope>
    <source>
        <strain evidence="4">G3</strain>
    </source>
</reference>
<dbReference type="SMR" id="A2D831"/>
<reference evidence="4" key="2">
    <citation type="journal article" date="2007" name="Science">
        <title>Draft genome sequence of the sexually transmitted pathogen Trichomonas vaginalis.</title>
        <authorList>
            <person name="Carlton J.M."/>
            <person name="Hirt R.P."/>
            <person name="Silva J.C."/>
            <person name="Delcher A.L."/>
            <person name="Schatz M."/>
            <person name="Zhao Q."/>
            <person name="Wortman J.R."/>
            <person name="Bidwell S.L."/>
            <person name="Alsmark U.C.M."/>
            <person name="Besteiro S."/>
            <person name="Sicheritz-Ponten T."/>
            <person name="Noel C.J."/>
            <person name="Dacks J.B."/>
            <person name="Foster P.G."/>
            <person name="Simillion C."/>
            <person name="Van de Peer Y."/>
            <person name="Miranda-Saavedra D."/>
            <person name="Barton G.J."/>
            <person name="Westrop G.D."/>
            <person name="Mueller S."/>
            <person name="Dessi D."/>
            <person name="Fiori P.L."/>
            <person name="Ren Q."/>
            <person name="Paulsen I."/>
            <person name="Zhang H."/>
            <person name="Bastida-Corcuera F.D."/>
            <person name="Simoes-Barbosa A."/>
            <person name="Brown M.T."/>
            <person name="Hayes R.D."/>
            <person name="Mukherjee M."/>
            <person name="Okumura C.Y."/>
            <person name="Schneider R."/>
            <person name="Smith A.J."/>
            <person name="Vanacova S."/>
            <person name="Villalvazo M."/>
            <person name="Haas B.J."/>
            <person name="Pertea M."/>
            <person name="Feldblyum T.V."/>
            <person name="Utterback T.R."/>
            <person name="Shu C.L."/>
            <person name="Osoegawa K."/>
            <person name="de Jong P.J."/>
            <person name="Hrdy I."/>
            <person name="Horvathova L."/>
            <person name="Zubacova Z."/>
            <person name="Dolezal P."/>
            <person name="Malik S.B."/>
            <person name="Logsdon J.M. Jr."/>
            <person name="Henze K."/>
            <person name="Gupta A."/>
            <person name="Wang C.C."/>
            <person name="Dunne R.L."/>
            <person name="Upcroft J.A."/>
            <person name="Upcroft P."/>
            <person name="White O."/>
            <person name="Salzberg S.L."/>
            <person name="Tang P."/>
            <person name="Chiu C.-H."/>
            <person name="Lee Y.-S."/>
            <person name="Embley T.M."/>
            <person name="Coombs G.H."/>
            <person name="Mottram J.C."/>
            <person name="Tachezy J."/>
            <person name="Fraser-Liggett C.M."/>
            <person name="Johnson P.J."/>
        </authorList>
    </citation>
    <scope>NUCLEOTIDE SEQUENCE [LARGE SCALE GENOMIC DNA]</scope>
    <source>
        <strain evidence="4">G3</strain>
    </source>
</reference>
<dbReference type="Proteomes" id="UP000001542">
    <property type="component" value="Unassembled WGS sequence"/>
</dbReference>
<dbReference type="SUPFAM" id="SSF47473">
    <property type="entry name" value="EF-hand"/>
    <property type="match status" value="1"/>
</dbReference>
<dbReference type="Gene3D" id="1.10.238.10">
    <property type="entry name" value="EF-hand"/>
    <property type="match status" value="1"/>
</dbReference>